<dbReference type="InterPro" id="IPR032675">
    <property type="entry name" value="LRR_dom_sf"/>
</dbReference>
<comment type="caution">
    <text evidence="3">The sequence shown here is derived from an EMBL/GenBank/DDBJ whole genome shotgun (WGS) entry which is preliminary data.</text>
</comment>
<keyword evidence="1" id="KW-0812">Transmembrane</keyword>
<evidence type="ECO:0000256" key="1">
    <source>
        <dbReference type="SAM" id="Phobius"/>
    </source>
</evidence>
<dbReference type="RefSeq" id="WP_099153253.1">
    <property type="nucleotide sequence ID" value="NZ_PDUD01000032.1"/>
</dbReference>
<keyword evidence="4" id="KW-1185">Reference proteome</keyword>
<protein>
    <submittedName>
        <fullName evidence="3">Cytochrome C</fullName>
    </submittedName>
</protein>
<dbReference type="PANTHER" id="PTHR35889">
    <property type="entry name" value="CYCLOINULO-OLIGOSACCHARIDE FRUCTANOTRANSFERASE-RELATED"/>
    <property type="match status" value="1"/>
</dbReference>
<evidence type="ECO:0000259" key="2">
    <source>
        <dbReference type="Pfam" id="PF07635"/>
    </source>
</evidence>
<feature type="transmembrane region" description="Helical" evidence="1">
    <location>
        <begin position="137"/>
        <end position="155"/>
    </location>
</feature>
<evidence type="ECO:0000313" key="4">
    <source>
        <dbReference type="Proteomes" id="UP000223913"/>
    </source>
</evidence>
<keyword evidence="1" id="KW-0472">Membrane</keyword>
<organism evidence="3 4">
    <name type="scientific">Flavilitoribacter nigricans (strain ATCC 23147 / DSM 23189 / NBRC 102662 / NCIMB 1420 / SS-2)</name>
    <name type="common">Lewinella nigricans</name>
    <dbReference type="NCBI Taxonomy" id="1122177"/>
    <lineage>
        <taxon>Bacteria</taxon>
        <taxon>Pseudomonadati</taxon>
        <taxon>Bacteroidota</taxon>
        <taxon>Saprospiria</taxon>
        <taxon>Saprospirales</taxon>
        <taxon>Lewinellaceae</taxon>
        <taxon>Flavilitoribacter</taxon>
    </lineage>
</organism>
<reference evidence="3 4" key="1">
    <citation type="submission" date="2017-10" db="EMBL/GenBank/DDBJ databases">
        <title>The draft genome sequence of Lewinella nigricans NBRC 102662.</title>
        <authorList>
            <person name="Wang K."/>
        </authorList>
    </citation>
    <scope>NUCLEOTIDE SEQUENCE [LARGE SCALE GENOMIC DNA]</scope>
    <source>
        <strain evidence="3 4">NBRC 102662</strain>
    </source>
</reference>
<feature type="transmembrane region" description="Helical" evidence="1">
    <location>
        <begin position="70"/>
        <end position="92"/>
    </location>
</feature>
<keyword evidence="1" id="KW-1133">Transmembrane helix</keyword>
<evidence type="ECO:0000313" key="3">
    <source>
        <dbReference type="EMBL" id="PHN03417.1"/>
    </source>
</evidence>
<dbReference type="SUPFAM" id="SSF52047">
    <property type="entry name" value="RNI-like"/>
    <property type="match status" value="1"/>
</dbReference>
<dbReference type="Pfam" id="PF07635">
    <property type="entry name" value="PSCyt1"/>
    <property type="match status" value="1"/>
</dbReference>
<dbReference type="OrthoDB" id="713772at2"/>
<dbReference type="InterPro" id="IPR011429">
    <property type="entry name" value="Cyt_c_Planctomycete-type"/>
</dbReference>
<name>A0A2D0N4Q5_FLAN2</name>
<sequence>MKKNRLFLLLLVIGILPFLPEPTSETAGAWTGFLGRFHILILHFPVVLVLALAGLELARTRRPQWDTGRLARPFWVTTLGSCLLSVLAGYMLYRTGEYQGELVRDHLWGGVLLTVFLSLAAFLRFQPTEKTSTTSNILQNGLLALSALLVIYTSHQGGSLTHGPDFLTEYAPALRVEAVSPLEQKPKAELLVYQDLIVPVLDKRCFSCHNEYKTKGDLLMTSFPELMRGGKSGKTMLVAGEPKESELYHRITLPETDDDHMPPPEKPGLEEDEIALMRWWIESGADPEMQLREGPESPEGKALIDRLLPNLFQARRLQMRREKEQEALLLEIREKATPLGLTIEPDREAPGFFAIGQTIPPQPVNDGAVSELLEYAEAFSKVSLPGALITDDGLFELSKMTHLNRLYLPKTCIKGPGLAYLQSLPTLEEINLSYTFLDDAGALNLLHLPQVKKVYLFGTEIEPNVLKALRRNLPDVEILEEEGPYF</sequence>
<feature type="domain" description="Cytochrome C Planctomycete-type" evidence="2">
    <location>
        <begin position="205"/>
        <end position="265"/>
    </location>
</feature>
<feature type="transmembrane region" description="Helical" evidence="1">
    <location>
        <begin position="37"/>
        <end position="58"/>
    </location>
</feature>
<dbReference type="EMBL" id="PDUD01000032">
    <property type="protein sequence ID" value="PHN03417.1"/>
    <property type="molecule type" value="Genomic_DNA"/>
</dbReference>
<feature type="transmembrane region" description="Helical" evidence="1">
    <location>
        <begin position="107"/>
        <end position="125"/>
    </location>
</feature>
<dbReference type="PANTHER" id="PTHR35889:SF3">
    <property type="entry name" value="F-BOX DOMAIN-CONTAINING PROTEIN"/>
    <property type="match status" value="1"/>
</dbReference>
<gene>
    <name evidence="3" type="ORF">CRP01_27425</name>
</gene>
<dbReference type="Proteomes" id="UP000223913">
    <property type="component" value="Unassembled WGS sequence"/>
</dbReference>
<dbReference type="AlphaFoldDB" id="A0A2D0N4Q5"/>
<proteinExistence type="predicted"/>
<accession>A0A2D0N4Q5</accession>
<dbReference type="Gene3D" id="3.80.10.10">
    <property type="entry name" value="Ribonuclease Inhibitor"/>
    <property type="match status" value="1"/>
</dbReference>